<dbReference type="Proteomes" id="UP001500449">
    <property type="component" value="Unassembled WGS sequence"/>
</dbReference>
<dbReference type="RefSeq" id="WP_344417410.1">
    <property type="nucleotide sequence ID" value="NZ_BAAAQK010000009.1"/>
</dbReference>
<dbReference type="InterPro" id="IPR051677">
    <property type="entry name" value="AfsR-DnrI-RedD_regulator"/>
</dbReference>
<dbReference type="Gene3D" id="1.25.40.10">
    <property type="entry name" value="Tetratricopeptide repeat domain"/>
    <property type="match status" value="2"/>
</dbReference>
<dbReference type="Gene3D" id="1.10.10.10">
    <property type="entry name" value="Winged helix-like DNA-binding domain superfamily/Winged helix DNA-binding domain"/>
    <property type="match status" value="1"/>
</dbReference>
<dbReference type="Pfam" id="PF03704">
    <property type="entry name" value="BTAD"/>
    <property type="match status" value="1"/>
</dbReference>
<proteinExistence type="predicted"/>
<dbReference type="EMBL" id="BAAAQK010000009">
    <property type="protein sequence ID" value="GAA1850276.1"/>
    <property type="molecule type" value="Genomic_DNA"/>
</dbReference>
<dbReference type="InterPro" id="IPR036388">
    <property type="entry name" value="WH-like_DNA-bd_sf"/>
</dbReference>
<keyword evidence="6" id="KW-1185">Reference proteome</keyword>
<protein>
    <recommendedName>
        <fullName evidence="4">Bacterial transcriptional activator domain-containing protein</fullName>
    </recommendedName>
</protein>
<gene>
    <name evidence="5" type="ORF">GCM10009836_32600</name>
</gene>
<evidence type="ECO:0000256" key="2">
    <source>
        <dbReference type="ARBA" id="ARBA00023163"/>
    </source>
</evidence>
<organism evidence="5 6">
    <name type="scientific">Pseudonocardia ailaonensis</name>
    <dbReference type="NCBI Taxonomy" id="367279"/>
    <lineage>
        <taxon>Bacteria</taxon>
        <taxon>Bacillati</taxon>
        <taxon>Actinomycetota</taxon>
        <taxon>Actinomycetes</taxon>
        <taxon>Pseudonocardiales</taxon>
        <taxon>Pseudonocardiaceae</taxon>
        <taxon>Pseudonocardia</taxon>
    </lineage>
</organism>
<dbReference type="InterPro" id="IPR005158">
    <property type="entry name" value="BTAD"/>
</dbReference>
<feature type="domain" description="Bacterial transcriptional activator" evidence="4">
    <location>
        <begin position="862"/>
        <end position="1000"/>
    </location>
</feature>
<dbReference type="InterPro" id="IPR059106">
    <property type="entry name" value="WHD_MalT"/>
</dbReference>
<name>A0ABN2N2X3_9PSEU</name>
<evidence type="ECO:0000313" key="6">
    <source>
        <dbReference type="Proteomes" id="UP001500449"/>
    </source>
</evidence>
<keyword evidence="1" id="KW-0805">Transcription regulation</keyword>
<keyword evidence="2" id="KW-0804">Transcription</keyword>
<feature type="region of interest" description="Disordered" evidence="3">
    <location>
        <begin position="742"/>
        <end position="761"/>
    </location>
</feature>
<reference evidence="5 6" key="1">
    <citation type="journal article" date="2019" name="Int. J. Syst. Evol. Microbiol.">
        <title>The Global Catalogue of Microorganisms (GCM) 10K type strain sequencing project: providing services to taxonomists for standard genome sequencing and annotation.</title>
        <authorList>
            <consortium name="The Broad Institute Genomics Platform"/>
            <consortium name="The Broad Institute Genome Sequencing Center for Infectious Disease"/>
            <person name="Wu L."/>
            <person name="Ma J."/>
        </authorList>
    </citation>
    <scope>NUCLEOTIDE SEQUENCE [LARGE SCALE GENOMIC DNA]</scope>
    <source>
        <strain evidence="5 6">JCM 16009</strain>
    </source>
</reference>
<dbReference type="Pfam" id="PF25873">
    <property type="entry name" value="WHD_MalT"/>
    <property type="match status" value="1"/>
</dbReference>
<dbReference type="SUPFAM" id="SSF48452">
    <property type="entry name" value="TPR-like"/>
    <property type="match status" value="1"/>
</dbReference>
<dbReference type="PANTHER" id="PTHR35807:SF1">
    <property type="entry name" value="TRANSCRIPTIONAL REGULATOR REDD"/>
    <property type="match status" value="1"/>
</dbReference>
<sequence length="1002" mass="110716">MILRHKVRPPGLPRGAITRSRLDDQLEQLLEQHEVVALVAAAGSGKTAQTSLFAASCGRPVAWLTLDARDRGSRRLLTYLAETLSGVAPQARAIGARLDSEDSVEEIAATLAEAIPDQQLLLVLDDGEHLAGADEALEALGVFLDYLPSSVRTIVMSRQDLGGPLTRMTLHGRLARIGDDDLALRENEARALLAAHGHEIDDPAQLAELMAATGGWIAAVAFDLAPGMAHADAEESLAHYLSREVLARLPEEEQEFLMRTSIAAAVGARMATALGGERGYQLWHAVTARHLPASKVDRTLVYHPRFREFLRAELDARLPGEVPGLTEAYARMLDELGAHEEAVDAYLEVGLTDLAAAAAEQAIGAVYGRADWAVLERWLERLGLEQIARRPALQGASIRALYGSRKIPECLDLIRRLHVEGRLSEVAKEDPGSVAFVGYTMQWYPREALELIRHYEGDYRAETVRFELEAASGRDPVSPPPGVEWTDSERMFTWGLLVQGRLHQMLQLLPAALEWPPRSTLRTPHPLMALVWRGELDRVRRLFDEVPEAVRRGSHRDLWYFYESWLLWGEGDLERALWAAEAAVDISRKTRFGWEPCFEVAVGYMQLGLQRHDDARVTLADALSRSAASGNRCYVEWAQAFQGLAFLSIDRTEDAARVLRSAVTGMSRARRLLMLPFAAAYLAEAEARLGNMTAADEAAQAALGSSADLGTTFVLQRALQDVPGVLARQLDTAADTTPWRRLLGHDRGTEPRGAGTRRRSDSAVVPVDVQTFGSNGDILIDGAPCGVRRTKLLELAAYVTLHPEGVDRQRLQDRIFPETDPRRGGNYFRQVVHKLRRATGFSLARTADGLVRWPDEVRVDSTDLRFQRLLGEAGRLPDDERLDKLEDLLALAIGPYLVDSDLEWAEQRRHELEIRVVEAAVDAAGLGLRIGRPERARAAATLAIARDPYCEEAYRVRMQVEAQLNSPHAVLGEFQRLVAALGEIGVEPAPTTRRLLAELRAT</sequence>
<evidence type="ECO:0000313" key="5">
    <source>
        <dbReference type="EMBL" id="GAA1850276.1"/>
    </source>
</evidence>
<evidence type="ECO:0000259" key="4">
    <source>
        <dbReference type="SMART" id="SM01043"/>
    </source>
</evidence>
<accession>A0ABN2N2X3</accession>
<dbReference type="Gene3D" id="3.40.50.300">
    <property type="entry name" value="P-loop containing nucleotide triphosphate hydrolases"/>
    <property type="match status" value="1"/>
</dbReference>
<evidence type="ECO:0000256" key="1">
    <source>
        <dbReference type="ARBA" id="ARBA00023015"/>
    </source>
</evidence>
<dbReference type="SUPFAM" id="SSF52540">
    <property type="entry name" value="P-loop containing nucleoside triphosphate hydrolases"/>
    <property type="match status" value="1"/>
</dbReference>
<evidence type="ECO:0000256" key="3">
    <source>
        <dbReference type="SAM" id="MobiDB-lite"/>
    </source>
</evidence>
<comment type="caution">
    <text evidence="5">The sequence shown here is derived from an EMBL/GenBank/DDBJ whole genome shotgun (WGS) entry which is preliminary data.</text>
</comment>
<dbReference type="SMART" id="SM01043">
    <property type="entry name" value="BTAD"/>
    <property type="match status" value="1"/>
</dbReference>
<dbReference type="InterPro" id="IPR011990">
    <property type="entry name" value="TPR-like_helical_dom_sf"/>
</dbReference>
<dbReference type="InterPro" id="IPR027417">
    <property type="entry name" value="P-loop_NTPase"/>
</dbReference>
<dbReference type="PANTHER" id="PTHR35807">
    <property type="entry name" value="TRANSCRIPTIONAL REGULATOR REDD-RELATED"/>
    <property type="match status" value="1"/>
</dbReference>